<feature type="transmembrane region" description="Helical" evidence="8">
    <location>
        <begin position="45"/>
        <end position="69"/>
    </location>
</feature>
<dbReference type="Pfam" id="PF02518">
    <property type="entry name" value="HATPase_c"/>
    <property type="match status" value="1"/>
</dbReference>
<keyword evidence="12" id="KW-1185">Reference proteome</keyword>
<feature type="transmembrane region" description="Helical" evidence="8">
    <location>
        <begin position="360"/>
        <end position="379"/>
    </location>
</feature>
<evidence type="ECO:0000256" key="7">
    <source>
        <dbReference type="SAM" id="Coils"/>
    </source>
</evidence>
<dbReference type="InterPro" id="IPR005467">
    <property type="entry name" value="His_kinase_dom"/>
</dbReference>
<dbReference type="InterPro" id="IPR036097">
    <property type="entry name" value="HisK_dim/P_sf"/>
</dbReference>
<reference evidence="11 12" key="1">
    <citation type="submission" date="2019-07" db="EMBL/GenBank/DDBJ databases">
        <title>Tepidimonas taiwanensis I1-1 draft genome.</title>
        <authorList>
            <person name="Da Costa M.S."/>
            <person name="Froufe H.J.C."/>
            <person name="Egas C."/>
            <person name="Albuquerque L."/>
        </authorList>
    </citation>
    <scope>NUCLEOTIDE SEQUENCE [LARGE SCALE GENOMIC DNA]</scope>
    <source>
        <strain evidence="11 12">I1-1</strain>
    </source>
</reference>
<feature type="transmembrane region" description="Helical" evidence="8">
    <location>
        <begin position="571"/>
        <end position="596"/>
    </location>
</feature>
<dbReference type="InterPro" id="IPR036890">
    <property type="entry name" value="HATPase_C_sf"/>
</dbReference>
<dbReference type="SMART" id="SM00388">
    <property type="entry name" value="HisKA"/>
    <property type="match status" value="1"/>
</dbReference>
<dbReference type="GO" id="GO:0000155">
    <property type="term" value="F:phosphorelay sensor kinase activity"/>
    <property type="evidence" value="ECO:0007669"/>
    <property type="project" value="InterPro"/>
</dbReference>
<evidence type="ECO:0000256" key="5">
    <source>
        <dbReference type="ARBA" id="ARBA00022777"/>
    </source>
</evidence>
<keyword evidence="5" id="KW-0418">Kinase</keyword>
<evidence type="ECO:0000256" key="1">
    <source>
        <dbReference type="ARBA" id="ARBA00000085"/>
    </source>
</evidence>
<evidence type="ECO:0000256" key="6">
    <source>
        <dbReference type="PROSITE-ProRule" id="PRU00169"/>
    </source>
</evidence>
<feature type="domain" description="Response regulatory" evidence="10">
    <location>
        <begin position="937"/>
        <end position="1054"/>
    </location>
</feature>
<evidence type="ECO:0000256" key="3">
    <source>
        <dbReference type="ARBA" id="ARBA00022553"/>
    </source>
</evidence>
<evidence type="ECO:0000256" key="4">
    <source>
        <dbReference type="ARBA" id="ARBA00022679"/>
    </source>
</evidence>
<feature type="coiled-coil region" evidence="7">
    <location>
        <begin position="646"/>
        <end position="690"/>
    </location>
</feature>
<dbReference type="Proteomes" id="UP000317763">
    <property type="component" value="Unassembled WGS sequence"/>
</dbReference>
<feature type="transmembrane region" description="Helical" evidence="8">
    <location>
        <begin position="317"/>
        <end position="340"/>
    </location>
</feature>
<dbReference type="SMART" id="SM00448">
    <property type="entry name" value="REC"/>
    <property type="match status" value="1"/>
</dbReference>
<dbReference type="SMART" id="SM00387">
    <property type="entry name" value="HATPase_c"/>
    <property type="match status" value="1"/>
</dbReference>
<dbReference type="PANTHER" id="PTHR43047:SF64">
    <property type="entry name" value="HISTIDINE KINASE CONTAINING CHEY-HOMOLOGOUS RECEIVER DOMAIN AND PAS DOMAIN-RELATED"/>
    <property type="match status" value="1"/>
</dbReference>
<comment type="caution">
    <text evidence="11">The sequence shown here is derived from an EMBL/GenBank/DDBJ whole genome shotgun (WGS) entry which is preliminary data.</text>
</comment>
<comment type="catalytic activity">
    <reaction evidence="1">
        <text>ATP + protein L-histidine = ADP + protein N-phospho-L-histidine.</text>
        <dbReference type="EC" id="2.7.13.3"/>
    </reaction>
</comment>
<dbReference type="PANTHER" id="PTHR43047">
    <property type="entry name" value="TWO-COMPONENT HISTIDINE PROTEIN KINASE"/>
    <property type="match status" value="1"/>
</dbReference>
<dbReference type="SUPFAM" id="SSF55874">
    <property type="entry name" value="ATPase domain of HSP90 chaperone/DNA topoisomerase II/histidine kinase"/>
    <property type="match status" value="1"/>
</dbReference>
<feature type="transmembrane region" description="Helical" evidence="8">
    <location>
        <begin position="261"/>
        <end position="289"/>
    </location>
</feature>
<feature type="transmembrane region" description="Helical" evidence="8">
    <location>
        <begin position="109"/>
        <end position="132"/>
    </location>
</feature>
<dbReference type="InterPro" id="IPR004358">
    <property type="entry name" value="Sig_transdc_His_kin-like_C"/>
</dbReference>
<dbReference type="Gene3D" id="1.10.4160.10">
    <property type="entry name" value="Hydantoin permease"/>
    <property type="match status" value="1"/>
</dbReference>
<proteinExistence type="predicted"/>
<feature type="transmembrane region" description="Helical" evidence="8">
    <location>
        <begin position="616"/>
        <end position="637"/>
    </location>
</feature>
<evidence type="ECO:0000256" key="8">
    <source>
        <dbReference type="SAM" id="Phobius"/>
    </source>
</evidence>
<evidence type="ECO:0000256" key="2">
    <source>
        <dbReference type="ARBA" id="ARBA00012438"/>
    </source>
</evidence>
<dbReference type="Gene3D" id="3.40.50.2300">
    <property type="match status" value="1"/>
</dbReference>
<dbReference type="Gene3D" id="3.30.565.10">
    <property type="entry name" value="Histidine kinase-like ATPase, C-terminal domain"/>
    <property type="match status" value="1"/>
</dbReference>
<dbReference type="PRINTS" id="PR00344">
    <property type="entry name" value="BCTRLSENSOR"/>
</dbReference>
<organism evidence="11 12">
    <name type="scientific">Tepidimonas taiwanensis</name>
    <dbReference type="NCBI Taxonomy" id="307486"/>
    <lineage>
        <taxon>Bacteria</taxon>
        <taxon>Pseudomonadati</taxon>
        <taxon>Pseudomonadota</taxon>
        <taxon>Betaproteobacteria</taxon>
        <taxon>Burkholderiales</taxon>
        <taxon>Tepidimonas</taxon>
    </lineage>
</organism>
<name>A0A554X3X0_9BURK</name>
<keyword evidence="8" id="KW-0472">Membrane</keyword>
<accession>A0A554X3X0</accession>
<evidence type="ECO:0000259" key="9">
    <source>
        <dbReference type="PROSITE" id="PS50109"/>
    </source>
</evidence>
<dbReference type="InterPro" id="IPR003661">
    <property type="entry name" value="HisK_dim/P_dom"/>
</dbReference>
<keyword evidence="3 6" id="KW-0597">Phosphoprotein</keyword>
<feature type="transmembrane region" description="Helical" evidence="8">
    <location>
        <begin position="222"/>
        <end position="240"/>
    </location>
</feature>
<dbReference type="AlphaFoldDB" id="A0A554X3X0"/>
<feature type="transmembrane region" description="Helical" evidence="8">
    <location>
        <begin position="385"/>
        <end position="406"/>
    </location>
</feature>
<dbReference type="RefSeq" id="WP_313904198.1">
    <property type="nucleotide sequence ID" value="NZ_CP083911.1"/>
</dbReference>
<dbReference type="InterPro" id="IPR001789">
    <property type="entry name" value="Sig_transdc_resp-reg_receiver"/>
</dbReference>
<dbReference type="STRING" id="307486.GCA_000807215_01650"/>
<evidence type="ECO:0000259" key="10">
    <source>
        <dbReference type="PROSITE" id="PS50110"/>
    </source>
</evidence>
<evidence type="ECO:0000313" key="11">
    <source>
        <dbReference type="EMBL" id="TSE30503.1"/>
    </source>
</evidence>
<feature type="transmembrane region" description="Helical" evidence="8">
    <location>
        <begin position="453"/>
        <end position="476"/>
    </location>
</feature>
<feature type="transmembrane region" description="Helical" evidence="8">
    <location>
        <begin position="183"/>
        <end position="202"/>
    </location>
</feature>
<dbReference type="Gene3D" id="1.10.287.130">
    <property type="match status" value="1"/>
</dbReference>
<dbReference type="SUPFAM" id="SSF47384">
    <property type="entry name" value="Homodimeric domain of signal transducing histidine kinase"/>
    <property type="match status" value="1"/>
</dbReference>
<dbReference type="InterPro" id="IPR011006">
    <property type="entry name" value="CheY-like_superfamily"/>
</dbReference>
<dbReference type="PROSITE" id="PS50109">
    <property type="entry name" value="HIS_KIN"/>
    <property type="match status" value="1"/>
</dbReference>
<feature type="transmembrane region" description="Helical" evidence="8">
    <location>
        <begin position="75"/>
        <end position="97"/>
    </location>
</feature>
<feature type="modified residue" description="4-aspartylphosphate" evidence="6">
    <location>
        <position position="987"/>
    </location>
</feature>
<dbReference type="EC" id="2.7.13.3" evidence="2"/>
<feature type="transmembrane region" description="Helical" evidence="8">
    <location>
        <begin position="152"/>
        <end position="171"/>
    </location>
</feature>
<feature type="transmembrane region" description="Helical" evidence="8">
    <location>
        <begin position="427"/>
        <end position="447"/>
    </location>
</feature>
<dbReference type="CDD" id="cd00082">
    <property type="entry name" value="HisKA"/>
    <property type="match status" value="1"/>
</dbReference>
<sequence>MSTEPLQRIVRVRRDYNRWVASETMEDYALRYTARRFRRWSPGRVANTALGVSSFLVLEAVGASLLVQFGFVNAAWAIVAAGALIFLIGWPISMAAARHGVDMDLLTRGAGFGYIGSTVTSLIYASFTFIFFALEAAVMAYALELAFGIPPAWGYGVCALVVIPLVIHGITAISRFQVWTQPIWLSLMVVPFVGVLVQAPNAFEGLSVYAGAGGTYAGFDSLAFGTALTVGLALVTQMGEQADYLRFMPPARPGQAGRWRMAVLIGGVGWVLIGVLKMLGGAALAWLAIGHQVPPERAVDPNQMYLVAYEYLLPHEWAVWATALFVVISQLKINVTNAYAGSLAWSNFFSRWTHSHPGRVVWVVFNIGIALLLMEMNVFDAMSQVLGIYANLAIAWMGAVFADLVINKPLGWSPRAIVFQRAYLYDVNPVGLGAMGLASVVGIAAHVGAMGLAAQAFSAVVALVVAIAAAPLLAWLTRGRYYLARHPDPVAQPNGADVPAAVRCVVCGGEYEAPDTAHCPAYQGRICSLCCTLDARCEDLCKPQARVAVQWQQLLHRLLPARAHPYLEAGLAAFTLWMAVLLPLVAIGLALLFRYLGAWPPAGSTGLTWGYWWSSGYLPVLALTSVMLATLVWWVVLAQKSRAVALEESRRQTALLLREIEAHRRTDRQLQQAREQAERARRTADQANRAKTRFIGSLSHELRTPLNAILGYAQWLQEARDLSPKRREAAGVIARAGEHVLSLIEGTLDIARIESGRMVLEPRPTDLRGLVESVVALIGPQARAKQLTFDYQPPERWPAAVRADERRIRQILLNLLGNAVKFTRDGHVALRVAYAREIASFEITDSGPGIDPDERERIFEPFARGRAAVGVPGSGLGLTVARMLTDLMGGELVIDSRPGVGTTCRLRLFLPTLAAPPPLRDEPATPAGEARTDRRGCALVVDNEAADRELLGIWLREAGYDVVICPDGESALEALHGGLRPDFVLMDLAMPGKDGWQTLADIRAMELQPPPRCAVVSANAFDRGIDNPIGLPVVDFLVKPVSRQTLLRWIQGEDGAPGETARASDAVEMAHATDGLAAHHATGPTHEALPQPWLELPEMLRQRLATAARLGHRRGVEAALDTAQAQPGLSAAARQWLRQCREDVREFRFDRLQPIVVDDDSAVGVER</sequence>
<protein>
    <recommendedName>
        <fullName evidence="2">histidine kinase</fullName>
        <ecNumber evidence="2">2.7.13.3</ecNumber>
    </recommendedName>
</protein>
<keyword evidence="8" id="KW-0812">Transmembrane</keyword>
<dbReference type="InterPro" id="IPR003594">
    <property type="entry name" value="HATPase_dom"/>
</dbReference>
<keyword evidence="7" id="KW-0175">Coiled coil</keyword>
<dbReference type="Pfam" id="PF00072">
    <property type="entry name" value="Response_reg"/>
    <property type="match status" value="1"/>
</dbReference>
<dbReference type="PROSITE" id="PS50110">
    <property type="entry name" value="RESPONSE_REGULATORY"/>
    <property type="match status" value="1"/>
</dbReference>
<dbReference type="SUPFAM" id="SSF52172">
    <property type="entry name" value="CheY-like"/>
    <property type="match status" value="1"/>
</dbReference>
<gene>
    <name evidence="11" type="primary">rpfC_2</name>
    <name evidence="11" type="ORF">Ttaiw_01898</name>
</gene>
<dbReference type="CDD" id="cd00156">
    <property type="entry name" value="REC"/>
    <property type="match status" value="1"/>
</dbReference>
<evidence type="ECO:0000313" key="12">
    <source>
        <dbReference type="Proteomes" id="UP000317763"/>
    </source>
</evidence>
<feature type="domain" description="Histidine kinase" evidence="9">
    <location>
        <begin position="697"/>
        <end position="912"/>
    </location>
</feature>
<dbReference type="EMBL" id="VJOM01000022">
    <property type="protein sequence ID" value="TSE30503.1"/>
    <property type="molecule type" value="Genomic_DNA"/>
</dbReference>
<keyword evidence="4 11" id="KW-0808">Transferase</keyword>
<dbReference type="Pfam" id="PF00512">
    <property type="entry name" value="HisKA"/>
    <property type="match status" value="1"/>
</dbReference>
<keyword evidence="8" id="KW-1133">Transmembrane helix</keyword>